<dbReference type="PROSITE" id="PS00463">
    <property type="entry name" value="ZN2_CY6_FUNGAL_1"/>
    <property type="match status" value="1"/>
</dbReference>
<name>A0A9W8YY43_9PEZI</name>
<reference evidence="8" key="1">
    <citation type="submission" date="2022-10" db="EMBL/GenBank/DDBJ databases">
        <title>Tapping the CABI collections for fungal endophytes: first genome assemblies for Collariella, Neodidymelliopsis, Ascochyta clinopodiicola, Didymella pomorum, Didymosphaeria variabile, Neocosmospora piperis and Neocucurbitaria cava.</title>
        <authorList>
            <person name="Hill R."/>
        </authorList>
    </citation>
    <scope>NUCLEOTIDE SEQUENCE</scope>
    <source>
        <strain evidence="8">IMI 355082</strain>
    </source>
</reference>
<evidence type="ECO:0000313" key="8">
    <source>
        <dbReference type="EMBL" id="KAJ4394104.1"/>
    </source>
</evidence>
<keyword evidence="5" id="KW-0539">Nucleus</keyword>
<dbReference type="InterPro" id="IPR007219">
    <property type="entry name" value="XnlR_reg_dom"/>
</dbReference>
<dbReference type="PANTHER" id="PTHR47338:SF20">
    <property type="entry name" value="ZN(II)2CYS6 TRANSCRIPTION FACTOR (EUROFUNG)"/>
    <property type="match status" value="1"/>
</dbReference>
<dbReference type="AlphaFoldDB" id="A0A9W8YY43"/>
<comment type="caution">
    <text evidence="8">The sequence shown here is derived from an EMBL/GenBank/DDBJ whole genome shotgun (WGS) entry which is preliminary data.</text>
</comment>
<dbReference type="OrthoDB" id="3862662at2759"/>
<evidence type="ECO:0000256" key="5">
    <source>
        <dbReference type="ARBA" id="ARBA00023242"/>
    </source>
</evidence>
<feature type="region of interest" description="Disordered" evidence="6">
    <location>
        <begin position="552"/>
        <end position="574"/>
    </location>
</feature>
<dbReference type="PANTHER" id="PTHR47338">
    <property type="entry name" value="ZN(II)2CYS6 TRANSCRIPTION FACTOR (EUROFUNG)-RELATED"/>
    <property type="match status" value="1"/>
</dbReference>
<proteinExistence type="predicted"/>
<gene>
    <name evidence="8" type="ORF">N0V93_003321</name>
</gene>
<dbReference type="Gene3D" id="4.10.240.10">
    <property type="entry name" value="Zn(2)-C6 fungal-type DNA-binding domain"/>
    <property type="match status" value="1"/>
</dbReference>
<evidence type="ECO:0000259" key="7">
    <source>
        <dbReference type="PROSITE" id="PS50048"/>
    </source>
</evidence>
<evidence type="ECO:0000256" key="1">
    <source>
        <dbReference type="ARBA" id="ARBA00004123"/>
    </source>
</evidence>
<keyword evidence="3" id="KW-0805">Transcription regulation</keyword>
<accession>A0A9W8YY43</accession>
<dbReference type="SUPFAM" id="SSF57701">
    <property type="entry name" value="Zn2/Cys6 DNA-binding domain"/>
    <property type="match status" value="1"/>
</dbReference>
<dbReference type="PROSITE" id="PS50048">
    <property type="entry name" value="ZN2_CY6_FUNGAL_2"/>
    <property type="match status" value="1"/>
</dbReference>
<evidence type="ECO:0000256" key="6">
    <source>
        <dbReference type="SAM" id="MobiDB-lite"/>
    </source>
</evidence>
<keyword evidence="2" id="KW-0479">Metal-binding</keyword>
<evidence type="ECO:0000256" key="4">
    <source>
        <dbReference type="ARBA" id="ARBA00023163"/>
    </source>
</evidence>
<feature type="domain" description="Zn(2)-C6 fungal-type" evidence="7">
    <location>
        <begin position="27"/>
        <end position="57"/>
    </location>
</feature>
<dbReference type="Pfam" id="PF00172">
    <property type="entry name" value="Zn_clus"/>
    <property type="match status" value="1"/>
</dbReference>
<dbReference type="Pfam" id="PF04082">
    <property type="entry name" value="Fungal_trans"/>
    <property type="match status" value="1"/>
</dbReference>
<dbReference type="GO" id="GO:0003677">
    <property type="term" value="F:DNA binding"/>
    <property type="evidence" value="ECO:0007669"/>
    <property type="project" value="InterPro"/>
</dbReference>
<protein>
    <recommendedName>
        <fullName evidence="7">Zn(2)-C6 fungal-type domain-containing protein</fullName>
    </recommendedName>
</protein>
<dbReference type="CDD" id="cd00067">
    <property type="entry name" value="GAL4"/>
    <property type="match status" value="1"/>
</dbReference>
<dbReference type="InterPro" id="IPR050815">
    <property type="entry name" value="TF_fung"/>
</dbReference>
<evidence type="ECO:0000256" key="2">
    <source>
        <dbReference type="ARBA" id="ARBA00022723"/>
    </source>
</evidence>
<dbReference type="InterPro" id="IPR001138">
    <property type="entry name" value="Zn2Cys6_DnaBD"/>
</dbReference>
<dbReference type="SMART" id="SM00066">
    <property type="entry name" value="GAL4"/>
    <property type="match status" value="1"/>
</dbReference>
<comment type="subcellular location">
    <subcellularLocation>
        <location evidence="1">Nucleus</location>
    </subcellularLocation>
</comment>
<dbReference type="InterPro" id="IPR036864">
    <property type="entry name" value="Zn2-C6_fun-type_DNA-bd_sf"/>
</dbReference>
<dbReference type="GO" id="GO:0005634">
    <property type="term" value="C:nucleus"/>
    <property type="evidence" value="ECO:0007669"/>
    <property type="project" value="UniProtKB-SubCell"/>
</dbReference>
<dbReference type="CDD" id="cd12148">
    <property type="entry name" value="fungal_TF_MHR"/>
    <property type="match status" value="1"/>
</dbReference>
<dbReference type="EMBL" id="JAPEVB010000002">
    <property type="protein sequence ID" value="KAJ4394104.1"/>
    <property type="molecule type" value="Genomic_DNA"/>
</dbReference>
<dbReference type="GO" id="GO:0000981">
    <property type="term" value="F:DNA-binding transcription factor activity, RNA polymerase II-specific"/>
    <property type="evidence" value="ECO:0007669"/>
    <property type="project" value="InterPro"/>
</dbReference>
<dbReference type="GO" id="GO:0006351">
    <property type="term" value="P:DNA-templated transcription"/>
    <property type="evidence" value="ECO:0007669"/>
    <property type="project" value="InterPro"/>
</dbReference>
<sequence>MVGLVPTVDQDQSAGAADTFKSRAAQACVTCRKQKRRCDKLMPSCSRCASLQRICDYSESGPGPAPTSEDFAALQSKLNELEGRLKPHPEYPPSMVLNEAEAHRGDLDPILGDHFYTPTWNNRFPSVFFLDSDVYKAANTIPPIPEVDIPMDVLDALSSDEVIQEAVSTYFNTIHKWFSFISRKRMNLGITLAGGGPDLTLLLLAIKLVTTPPPPPPQSADKLPLYWTTKHFLHRLEVAGTTSILYLQSQILVALYEYAHAIYPSAYLSVGACVRYASLLGLPSYAEASAILGPCTTWTETEERRRTWWATHILDRIVSLGSKRPFAGGPAAPPPTEFLPTDDAAWDAGDIGRALQRPLSTPVHEPTNSPFARLAQAAVLISKAMAHCRRAVGMWNCYYEHSGAEKCRSGDACSDDTAMANQQDEEGPVTIRSVTTVVTELDALSRACQKDMERAGAVPGSDAYFGFLTARCVSWSTAIMVLDLYSCPEHMRPGAGGAHNGAPARSEAELALQVEAINGLRTAGLHVRNEARILLGLTASVSEAGDRARVETQSVSNWTSMSAEGESSDRRGPPEVSAELVAKFSPLCLDMIYCGMSTFGWLWRENGDPEMKEGLNITRQCLERFGTRWKLACEYLEVGKKQDGLMMELMDLNGAE</sequence>
<evidence type="ECO:0000313" key="9">
    <source>
        <dbReference type="Proteomes" id="UP001140453"/>
    </source>
</evidence>
<keyword evidence="4" id="KW-0804">Transcription</keyword>
<keyword evidence="9" id="KW-1185">Reference proteome</keyword>
<feature type="compositionally biased region" description="Polar residues" evidence="6">
    <location>
        <begin position="552"/>
        <end position="562"/>
    </location>
</feature>
<dbReference type="GO" id="GO:0008270">
    <property type="term" value="F:zinc ion binding"/>
    <property type="evidence" value="ECO:0007669"/>
    <property type="project" value="InterPro"/>
</dbReference>
<dbReference type="Proteomes" id="UP001140453">
    <property type="component" value="Unassembled WGS sequence"/>
</dbReference>
<organism evidence="8 9">
    <name type="scientific">Gnomoniopsis smithogilvyi</name>
    <dbReference type="NCBI Taxonomy" id="1191159"/>
    <lineage>
        <taxon>Eukaryota</taxon>
        <taxon>Fungi</taxon>
        <taxon>Dikarya</taxon>
        <taxon>Ascomycota</taxon>
        <taxon>Pezizomycotina</taxon>
        <taxon>Sordariomycetes</taxon>
        <taxon>Sordariomycetidae</taxon>
        <taxon>Diaporthales</taxon>
        <taxon>Gnomoniaceae</taxon>
        <taxon>Gnomoniopsis</taxon>
    </lineage>
</organism>
<evidence type="ECO:0000256" key="3">
    <source>
        <dbReference type="ARBA" id="ARBA00023015"/>
    </source>
</evidence>